<feature type="transmembrane region" description="Helical" evidence="1">
    <location>
        <begin position="160"/>
        <end position="183"/>
    </location>
</feature>
<sequence>MNPMPQTSGVPLLVAASVPQAPLAGLFLSFLVYSFGGWLWESIVCSMMNQGRFSNSGFLLGPICPIYGVGCLFCWLFLRGAADPVAQFLVSGAACCALEYAVGVALEKTCGARFWNYDDKPLNINGRVCLYGFLMFGAGATLVCRFAQPALLAALGSLPAVLLEVAAGLLAVALVLDLVLAMASWRRLSAQLEALRTEISLRLDESLGEASERMLERLPDSVVEGAAEAYERTRDAASDLVSKLDPRVAAAGLGSATDMMRDVARARGLRRPARPEWLDRATEALVAHLGKRDLRFFDAFPQLRFERYEGAITRAGLRERVRELFGRK</sequence>
<name>A0A3G9K7P4_9ACTN</name>
<feature type="transmembrane region" description="Helical" evidence="1">
    <location>
        <begin position="12"/>
        <end position="36"/>
    </location>
</feature>
<keyword evidence="1" id="KW-1133">Transmembrane helix</keyword>
<evidence type="ECO:0000256" key="1">
    <source>
        <dbReference type="SAM" id="Phobius"/>
    </source>
</evidence>
<dbReference type="EMBL" id="AP019367">
    <property type="protein sequence ID" value="BBH49789.1"/>
    <property type="molecule type" value="Genomic_DNA"/>
</dbReference>
<protein>
    <recommendedName>
        <fullName evidence="4">ABC transporter permease</fullName>
    </recommendedName>
</protein>
<dbReference type="AlphaFoldDB" id="A0A3G9K7P4"/>
<dbReference type="InterPro" id="IPR010540">
    <property type="entry name" value="CmpB_TMEM229"/>
</dbReference>
<keyword evidence="1" id="KW-0472">Membrane</keyword>
<evidence type="ECO:0000313" key="3">
    <source>
        <dbReference type="Proteomes" id="UP000273154"/>
    </source>
</evidence>
<dbReference type="Proteomes" id="UP000273154">
    <property type="component" value="Chromosome"/>
</dbReference>
<organism evidence="2 3">
    <name type="scientific">Parolsenella catena</name>
    <dbReference type="NCBI Taxonomy" id="2003188"/>
    <lineage>
        <taxon>Bacteria</taxon>
        <taxon>Bacillati</taxon>
        <taxon>Actinomycetota</taxon>
        <taxon>Coriobacteriia</taxon>
        <taxon>Coriobacteriales</taxon>
        <taxon>Atopobiaceae</taxon>
        <taxon>Parolsenella</taxon>
    </lineage>
</organism>
<accession>A0A3G9K7P4</accession>
<feature type="transmembrane region" description="Helical" evidence="1">
    <location>
        <begin position="57"/>
        <end position="78"/>
    </location>
</feature>
<keyword evidence="3" id="KW-1185">Reference proteome</keyword>
<evidence type="ECO:0008006" key="4">
    <source>
        <dbReference type="Google" id="ProtNLM"/>
    </source>
</evidence>
<reference evidence="3" key="1">
    <citation type="submission" date="2018-11" db="EMBL/GenBank/DDBJ databases">
        <title>Comparative genomics of Parolsenella catena and Libanicoccus massiliensis: Reclassification of Libanicoccus massiliensis as Parolsenella massiliensis comb. nov.</title>
        <authorList>
            <person name="Sakamoto M."/>
            <person name="Ikeyama N."/>
            <person name="Murakami T."/>
            <person name="Mori H."/>
            <person name="Yuki M."/>
            <person name="Ohkuma M."/>
        </authorList>
    </citation>
    <scope>NUCLEOTIDE SEQUENCE [LARGE SCALE GENOMIC DNA]</scope>
    <source>
        <strain evidence="3">JCM 31932</strain>
    </source>
</reference>
<evidence type="ECO:0000313" key="2">
    <source>
        <dbReference type="EMBL" id="BBH49789.1"/>
    </source>
</evidence>
<dbReference type="RefSeq" id="WP_172596345.1">
    <property type="nucleotide sequence ID" value="NZ_AP019367.1"/>
</dbReference>
<keyword evidence="1" id="KW-0812">Transmembrane</keyword>
<dbReference type="GeneID" id="88848519"/>
<dbReference type="KEGG" id="pcat:Pcatena_03760"/>
<proteinExistence type="predicted"/>
<gene>
    <name evidence="2" type="ORF">Pcatena_03760</name>
</gene>
<feature type="transmembrane region" description="Helical" evidence="1">
    <location>
        <begin position="128"/>
        <end position="148"/>
    </location>
</feature>
<dbReference type="Pfam" id="PF06541">
    <property type="entry name" value="ABC_trans_CmpB"/>
    <property type="match status" value="1"/>
</dbReference>
<feature type="transmembrane region" description="Helical" evidence="1">
    <location>
        <begin position="84"/>
        <end position="107"/>
    </location>
</feature>